<comment type="caution">
    <text evidence="1">The sequence shown here is derived from an EMBL/GenBank/DDBJ whole genome shotgun (WGS) entry which is preliminary data.</text>
</comment>
<reference evidence="1" key="1">
    <citation type="journal article" date="2014" name="Int. J. Syst. Evol. Microbiol.">
        <title>Complete genome sequence of Corynebacterium casei LMG S-19264T (=DSM 44701T), isolated from a smear-ripened cheese.</title>
        <authorList>
            <consortium name="US DOE Joint Genome Institute (JGI-PGF)"/>
            <person name="Walter F."/>
            <person name="Albersmeier A."/>
            <person name="Kalinowski J."/>
            <person name="Ruckert C."/>
        </authorList>
    </citation>
    <scope>NUCLEOTIDE SEQUENCE</scope>
    <source>
        <strain evidence="1">VKM B-1513</strain>
    </source>
</reference>
<gene>
    <name evidence="1" type="ORF">GCM10017621_16990</name>
</gene>
<reference evidence="1" key="2">
    <citation type="submission" date="2023-01" db="EMBL/GenBank/DDBJ databases">
        <authorList>
            <person name="Sun Q."/>
            <person name="Evtushenko L."/>
        </authorList>
    </citation>
    <scope>NUCLEOTIDE SEQUENCE</scope>
    <source>
        <strain evidence="1">VKM B-1513</strain>
    </source>
</reference>
<evidence type="ECO:0000313" key="2">
    <source>
        <dbReference type="Proteomes" id="UP001143486"/>
    </source>
</evidence>
<proteinExistence type="predicted"/>
<dbReference type="Proteomes" id="UP001143486">
    <property type="component" value="Unassembled WGS sequence"/>
</dbReference>
<protein>
    <submittedName>
        <fullName evidence="1">Uncharacterized protein</fullName>
    </submittedName>
</protein>
<name>A0A9W6ING7_9PROT</name>
<keyword evidence="2" id="KW-1185">Reference proteome</keyword>
<accession>A0A9W6ING7</accession>
<dbReference type="AlphaFoldDB" id="A0A9W6ING7"/>
<evidence type="ECO:0000313" key="1">
    <source>
        <dbReference type="EMBL" id="GLK52191.1"/>
    </source>
</evidence>
<dbReference type="EMBL" id="BSFE01000004">
    <property type="protein sequence ID" value="GLK52191.1"/>
    <property type="molecule type" value="Genomic_DNA"/>
</dbReference>
<sequence length="60" mass="6380">MGKQVKAVETPLATGIDEEAEHVAFAAGSGILHGDLPVMRQYAVEASQDTLQRKKNPGFA</sequence>
<organism evidence="1 2">
    <name type="scientific">Maricaulis virginensis</name>
    <dbReference type="NCBI Taxonomy" id="144022"/>
    <lineage>
        <taxon>Bacteria</taxon>
        <taxon>Pseudomonadati</taxon>
        <taxon>Pseudomonadota</taxon>
        <taxon>Alphaproteobacteria</taxon>
        <taxon>Maricaulales</taxon>
        <taxon>Maricaulaceae</taxon>
        <taxon>Maricaulis</taxon>
    </lineage>
</organism>